<proteinExistence type="predicted"/>
<protein>
    <submittedName>
        <fullName evidence="4">Lantibiotic dehydratase</fullName>
    </submittedName>
</protein>
<dbReference type="InterPro" id="IPR023809">
    <property type="entry name" value="Thiopep_bacteriocin_synth_dom"/>
</dbReference>
<gene>
    <name evidence="4" type="ORF">DLJ59_09480</name>
</gene>
<feature type="compositionally biased region" description="Low complexity" evidence="1">
    <location>
        <begin position="1"/>
        <end position="14"/>
    </location>
</feature>
<dbReference type="AlphaFoldDB" id="A0A3N9WUV7"/>
<dbReference type="NCBIfam" id="TIGR03891">
    <property type="entry name" value="thiopep_ocin"/>
    <property type="match status" value="1"/>
</dbReference>
<feature type="domain" description="Lantibiotic dehydratase N-terminal" evidence="2">
    <location>
        <begin position="72"/>
        <end position="710"/>
    </location>
</feature>
<comment type="caution">
    <text evidence="4">The sequence shown here is derived from an EMBL/GenBank/DDBJ whole genome shotgun (WGS) entry which is preliminary data.</text>
</comment>
<dbReference type="Pfam" id="PF14028">
    <property type="entry name" value="Lant_dehydr_C"/>
    <property type="match status" value="1"/>
</dbReference>
<keyword evidence="5" id="KW-1185">Reference proteome</keyword>
<dbReference type="InterPro" id="IPR006827">
    <property type="entry name" value="Lant_deHydtase_N"/>
</dbReference>
<evidence type="ECO:0000313" key="5">
    <source>
        <dbReference type="Proteomes" id="UP000282312"/>
    </source>
</evidence>
<evidence type="ECO:0000256" key="1">
    <source>
        <dbReference type="SAM" id="MobiDB-lite"/>
    </source>
</evidence>
<dbReference type="EMBL" id="QGSZ01000173">
    <property type="protein sequence ID" value="RQX04632.1"/>
    <property type="molecule type" value="Genomic_DNA"/>
</dbReference>
<name>A0A3N9WUV7_9ACTN</name>
<evidence type="ECO:0000259" key="2">
    <source>
        <dbReference type="Pfam" id="PF04738"/>
    </source>
</evidence>
<accession>A0A3N9WUV7</accession>
<evidence type="ECO:0000313" key="4">
    <source>
        <dbReference type="EMBL" id="RQX04632.1"/>
    </source>
</evidence>
<sequence>MPGPGAHAPAPGIPSTDKRARPGEVSVYRSVNNALMLRASVLHPGHLATWPDLTSSDGPATWRPWLEQALSTPRFAAALKHASPDLAERSAAAVRGDLSQAAVRRVVLGVMRYLLRATSRATPFGLFAGVAPASANGAATLRWGTDHRPFARLQAAWLAGVLHDLESDPLLRPYLTVRANNLLVERSDRIVLEYRAATSDPRGAPAHLRIKANDSIRAALNLATEPIRWADLSGKLSAEHGAPTEGADRLIGQMVAQRLLLTSLRPTSIQTDPLTHIVNELKAVPSGSPDNVLGHLRTLRHLRARHDNAPDQASAGDRRRDLSRAAAAIRSGSAVGIDLRLDCDLVLPTAVTAEASRAAAALTRLARPSSRRWRDWHARFLARYGLRALVPILDAVDGQVGLGYPDGFTGEPADDPTEMNDRDRRLLALAQRAALRGEHEVVLDDASLERLAGAAPTEVYPTAELTVRIHAESLYAIGRGDFQLSVGRASGQAFSTTGRFLDLFGEAAQQRMATEAVASPTASEGALLAQLTAVTRYTISLDVNRAAQLLPHVIPVGEHHPPSQATIALDDIAVTADAHRLYLISVSRQRGLQPVAVNAVEPVRHAHPLARFLAEAPVALATACSPLEWGPAAKGLPFLPALRYGRTVLSPARWHLAADELPDRHAPWPDWDTALGAWQQATGCPRLVALGVGDQTIRLDLDEPAHRALLRNHLTREPTALLRAIAEGNEWIGGHAHEIVIPLFATAARPPAPRVGRTTVDVRNHGILPGGDSHYLKIYARPDEQDAILAGHLPRLLSQHPGAGPWWYLRYADPEPHLRLRIRGMPSEAVSSWTRQLHAHDLTRRVQWDTDFPEPGRFGDTAAYAATTAAFGVDSEAALAELTTVLRTPTLHRQALTAASMADLVSAIIGDPAKAMRWLISHTRTHRPAPPRAVYDDAVRLAHPDNKVALRALPGGDTVAERRAERRRALTTWRDHLTGINTTTPADLLPDLMHLHHVRVIGLDLESERACLHLARAAALSWTTRRTP</sequence>
<dbReference type="Pfam" id="PF04738">
    <property type="entry name" value="Lant_dehydr_N"/>
    <property type="match status" value="1"/>
</dbReference>
<organism evidence="4 5">
    <name type="scientific">Micromonospora inaquosa</name>
    <dbReference type="NCBI Taxonomy" id="2203716"/>
    <lineage>
        <taxon>Bacteria</taxon>
        <taxon>Bacillati</taxon>
        <taxon>Actinomycetota</taxon>
        <taxon>Actinomycetes</taxon>
        <taxon>Micromonosporales</taxon>
        <taxon>Micromonosporaceae</taxon>
        <taxon>Micromonospora</taxon>
    </lineage>
</organism>
<dbReference type="RefSeq" id="WP_124772114.1">
    <property type="nucleotide sequence ID" value="NZ_QGSZ01000173.1"/>
</dbReference>
<reference evidence="4 5" key="1">
    <citation type="submission" date="2018-05" db="EMBL/GenBank/DDBJ databases">
        <title>Micromonospora from Atacama Desert.</title>
        <authorList>
            <person name="Carro L."/>
            <person name="Goodfellow M."/>
            <person name="Klenk H.-P."/>
        </authorList>
    </citation>
    <scope>NUCLEOTIDE SEQUENCE [LARGE SCALE GENOMIC DNA]</scope>
    <source>
        <strain evidence="4 5">LB39</strain>
    </source>
</reference>
<feature type="region of interest" description="Disordered" evidence="1">
    <location>
        <begin position="1"/>
        <end position="23"/>
    </location>
</feature>
<feature type="domain" description="Thiopeptide-type bacteriocin biosynthesis" evidence="3">
    <location>
        <begin position="774"/>
        <end position="1018"/>
    </location>
</feature>
<evidence type="ECO:0000259" key="3">
    <source>
        <dbReference type="Pfam" id="PF14028"/>
    </source>
</evidence>
<dbReference type="Proteomes" id="UP000282312">
    <property type="component" value="Unassembled WGS sequence"/>
</dbReference>